<dbReference type="PROSITE" id="PS51012">
    <property type="entry name" value="ABC_TM2"/>
    <property type="match status" value="1"/>
</dbReference>
<keyword evidence="4 11" id="KW-1003">Cell membrane</keyword>
<dbReference type="AlphaFoldDB" id="A0A238HD62"/>
<name>A0A238HD62_9NEIS</name>
<evidence type="ECO:0000256" key="4">
    <source>
        <dbReference type="ARBA" id="ARBA00022475"/>
    </source>
</evidence>
<dbReference type="PANTHER" id="PTHR30413:SF10">
    <property type="entry name" value="CAPSULE POLYSACCHARIDE EXPORT INNER-MEMBRANE PROTEIN CTRC"/>
    <property type="match status" value="1"/>
</dbReference>
<dbReference type="PANTHER" id="PTHR30413">
    <property type="entry name" value="INNER MEMBRANE TRANSPORT PERMEASE"/>
    <property type="match status" value="1"/>
</dbReference>
<feature type="transmembrane region" description="Helical" evidence="11">
    <location>
        <begin position="162"/>
        <end position="186"/>
    </location>
</feature>
<feature type="transmembrane region" description="Helical" evidence="11">
    <location>
        <begin position="365"/>
        <end position="385"/>
    </location>
</feature>
<evidence type="ECO:0000256" key="5">
    <source>
        <dbReference type="ARBA" id="ARBA00022597"/>
    </source>
</evidence>
<evidence type="ECO:0000256" key="1">
    <source>
        <dbReference type="ARBA" id="ARBA00004651"/>
    </source>
</evidence>
<keyword evidence="9" id="KW-0625">Polysaccharide transport</keyword>
<feature type="transmembrane region" description="Helical" evidence="11">
    <location>
        <begin position="245"/>
        <end position="268"/>
    </location>
</feature>
<gene>
    <name evidence="14" type="primary">ctrC</name>
    <name evidence="15" type="synonym">kpsM</name>
    <name evidence="14" type="ORF">KEBURONENSIS_00085</name>
</gene>
<feature type="region of interest" description="Disordered" evidence="12">
    <location>
        <begin position="107"/>
        <end position="126"/>
    </location>
</feature>
<comment type="subcellular location">
    <subcellularLocation>
        <location evidence="11">Cell inner membrane</location>
        <topology evidence="11">Multi-pass membrane protein</topology>
    </subcellularLocation>
    <subcellularLocation>
        <location evidence="1">Cell membrane</location>
        <topology evidence="1">Multi-pass membrane protein</topology>
    </subcellularLocation>
</comment>
<feature type="transmembrane region" description="Helical" evidence="11">
    <location>
        <begin position="308"/>
        <end position="329"/>
    </location>
</feature>
<proteinExistence type="inferred from homology"/>
<evidence type="ECO:0000256" key="2">
    <source>
        <dbReference type="ARBA" id="ARBA00007783"/>
    </source>
</evidence>
<dbReference type="InterPro" id="IPR013525">
    <property type="entry name" value="ABC2_TM"/>
</dbReference>
<dbReference type="GO" id="GO:0043190">
    <property type="term" value="C:ATP-binding cassette (ABC) transporter complex"/>
    <property type="evidence" value="ECO:0007669"/>
    <property type="project" value="InterPro"/>
</dbReference>
<keyword evidence="3 11" id="KW-0813">Transport</keyword>
<dbReference type="InterPro" id="IPR000412">
    <property type="entry name" value="ABC_2_transport"/>
</dbReference>
<keyword evidence="8 11" id="KW-1133">Transmembrane helix</keyword>
<dbReference type="GO" id="GO:0140359">
    <property type="term" value="F:ABC-type transporter activity"/>
    <property type="evidence" value="ECO:0007669"/>
    <property type="project" value="InterPro"/>
</dbReference>
<evidence type="ECO:0000256" key="6">
    <source>
        <dbReference type="ARBA" id="ARBA00022692"/>
    </source>
</evidence>
<evidence type="ECO:0000256" key="8">
    <source>
        <dbReference type="ARBA" id="ARBA00022989"/>
    </source>
</evidence>
<keyword evidence="6 11" id="KW-0812">Transmembrane</keyword>
<organism evidence="14">
    <name type="scientific">Kingella negevensis</name>
    <dbReference type="NCBI Taxonomy" id="1522312"/>
    <lineage>
        <taxon>Bacteria</taxon>
        <taxon>Pseudomonadati</taxon>
        <taxon>Pseudomonadota</taxon>
        <taxon>Betaproteobacteria</taxon>
        <taxon>Neisseriales</taxon>
        <taxon>Neisseriaceae</taxon>
        <taxon>Kingella</taxon>
    </lineage>
</organism>
<evidence type="ECO:0000256" key="3">
    <source>
        <dbReference type="ARBA" id="ARBA00022448"/>
    </source>
</evidence>
<protein>
    <recommendedName>
        <fullName evidence="11">Transport permease protein</fullName>
    </recommendedName>
</protein>
<evidence type="ECO:0000256" key="7">
    <source>
        <dbReference type="ARBA" id="ARBA00022903"/>
    </source>
</evidence>
<feature type="transmembrane region" description="Helical" evidence="11">
    <location>
        <begin position="274"/>
        <end position="296"/>
    </location>
</feature>
<evidence type="ECO:0000256" key="9">
    <source>
        <dbReference type="ARBA" id="ARBA00023047"/>
    </source>
</evidence>
<dbReference type="EMBL" id="FXUV02000001">
    <property type="protein sequence ID" value="SNB51426.1"/>
    <property type="molecule type" value="Genomic_DNA"/>
</dbReference>
<dbReference type="GO" id="GO:0015920">
    <property type="term" value="P:lipopolysaccharide transport"/>
    <property type="evidence" value="ECO:0007669"/>
    <property type="project" value="TreeGrafter"/>
</dbReference>
<reference evidence="14" key="1">
    <citation type="submission" date="2017-05" db="EMBL/GenBank/DDBJ databases">
        <authorList>
            <person name="Song R."/>
            <person name="Chenine A.L."/>
            <person name="Ruprecht R.M."/>
        </authorList>
    </citation>
    <scope>NUCLEOTIDE SEQUENCE</scope>
    <source>
        <strain evidence="14">Kingella_eburonensis</strain>
    </source>
</reference>
<dbReference type="PRINTS" id="PR00164">
    <property type="entry name" value="ABC2TRNSPORT"/>
</dbReference>
<sequence>MKQPPYAAEEKSLLTFKQIVGMKLALWCVFLQQSVKNVWRTSPKKQPEKKKTQVFRLPEKGKPRFTRIVFSNTSHSSQPLLQEVVLDKTQRWKMKLALHWLGITQSPRYQTPAPPPSKKPNPMSHTPVKQLHNTSFWESLMIQKRVIGALLMREIITRYGRANIGFLWLFIEPLAMTAMIVAMWKFMRADQYSSLNIVAFALTGYPMVMMWRNASNRAIGAISANQSLLYHRNVRVLDTIFARMLLEVAGATIAQIGITIVLILIGWIPYPADVFYMLLAWIQMSIFAFALGLIICSIAFKFEVFGKIWGTVSFVLMPISGTLFFVHTLPQQARDLMLKIPMVHGTEMFRHGYFGASAITHENPYYLLLSNLILLWLGLVLVNNFSKGVEPE</sequence>
<keyword evidence="10 11" id="KW-0472">Membrane</keyword>
<accession>A0A238HD62</accession>
<feature type="transmembrane region" description="Helical" evidence="11">
    <location>
        <begin position="192"/>
        <end position="211"/>
    </location>
</feature>
<keyword evidence="5" id="KW-0762">Sugar transport</keyword>
<dbReference type="EMBL" id="FXUV01000001">
    <property type="protein sequence ID" value="SMQ11730.1"/>
    <property type="molecule type" value="Genomic_DNA"/>
</dbReference>
<evidence type="ECO:0000256" key="11">
    <source>
        <dbReference type="RuleBase" id="RU361157"/>
    </source>
</evidence>
<comment type="similarity">
    <text evidence="2 11">Belongs to the ABC-2 integral membrane protein family.</text>
</comment>
<keyword evidence="7" id="KW-0972">Capsule biogenesis/degradation</keyword>
<evidence type="ECO:0000259" key="13">
    <source>
        <dbReference type="PROSITE" id="PS51012"/>
    </source>
</evidence>
<evidence type="ECO:0000313" key="15">
    <source>
        <dbReference type="EMBL" id="SNB51426.1"/>
    </source>
</evidence>
<evidence type="ECO:0000313" key="14">
    <source>
        <dbReference type="EMBL" id="SMQ11730.1"/>
    </source>
</evidence>
<dbReference type="InterPro" id="IPR047817">
    <property type="entry name" value="ABC2_TM_bact-type"/>
</dbReference>
<dbReference type="GO" id="GO:0015774">
    <property type="term" value="P:polysaccharide transport"/>
    <property type="evidence" value="ECO:0007669"/>
    <property type="project" value="UniProtKB-KW"/>
</dbReference>
<evidence type="ECO:0000313" key="16">
    <source>
        <dbReference type="Proteomes" id="UP000215450"/>
    </source>
</evidence>
<reference evidence="15 16" key="2">
    <citation type="submission" date="2017-06" db="EMBL/GenBank/DDBJ databases">
        <authorList>
            <person name="Kim H.J."/>
            <person name="Triplett B.A."/>
        </authorList>
    </citation>
    <scope>NUCLEOTIDE SEQUENCE [LARGE SCALE GENOMIC DNA]</scope>
    <source>
        <strain evidence="15">Kingella_eburonensis</strain>
    </source>
</reference>
<dbReference type="STRING" id="1522312.GCA_900177895_02108"/>
<evidence type="ECO:0000256" key="10">
    <source>
        <dbReference type="ARBA" id="ARBA00023136"/>
    </source>
</evidence>
<keyword evidence="16" id="KW-1185">Reference proteome</keyword>
<evidence type="ECO:0000256" key="12">
    <source>
        <dbReference type="SAM" id="MobiDB-lite"/>
    </source>
</evidence>
<feature type="domain" description="ABC transmembrane type-2" evidence="13">
    <location>
        <begin position="164"/>
        <end position="385"/>
    </location>
</feature>
<dbReference type="Pfam" id="PF01061">
    <property type="entry name" value="ABC2_membrane"/>
    <property type="match status" value="1"/>
</dbReference>
<dbReference type="Proteomes" id="UP000215450">
    <property type="component" value="Unassembled WGS sequence"/>
</dbReference>